<feature type="transmembrane region" description="Helical" evidence="1">
    <location>
        <begin position="182"/>
        <end position="202"/>
    </location>
</feature>
<feature type="transmembrane region" description="Helical" evidence="1">
    <location>
        <begin position="7"/>
        <end position="24"/>
    </location>
</feature>
<organism evidence="2 3">
    <name type="scientific">Pedobacter kyonggii</name>
    <dbReference type="NCBI Taxonomy" id="1926871"/>
    <lineage>
        <taxon>Bacteria</taxon>
        <taxon>Pseudomonadati</taxon>
        <taxon>Bacteroidota</taxon>
        <taxon>Sphingobacteriia</taxon>
        <taxon>Sphingobacteriales</taxon>
        <taxon>Sphingobacteriaceae</taxon>
        <taxon>Pedobacter</taxon>
    </lineage>
</organism>
<feature type="transmembrane region" description="Helical" evidence="1">
    <location>
        <begin position="44"/>
        <end position="63"/>
    </location>
</feature>
<feature type="transmembrane region" description="Helical" evidence="1">
    <location>
        <begin position="115"/>
        <end position="132"/>
    </location>
</feature>
<dbReference type="NCBIfam" id="NF038065">
    <property type="entry name" value="Pr6Pr"/>
    <property type="match status" value="1"/>
</dbReference>
<evidence type="ECO:0000313" key="2">
    <source>
        <dbReference type="EMBL" id="TBO43214.1"/>
    </source>
</evidence>
<sequence length="215" mass="24750">MDLKENFRSFVVCAAIVVWFSLALQFHVSLQLLNNDYPATLKAFFSYFTVITNIIVAICFTRLSFVKRAESGSLFTQASTLTAITIYIVVVGLIYNITLRGLASPVGWARLADELLHVVSPLIFLFFWIFFVKKSTLQYRQTTTWLAYPLLYVVFIVVRGYVINKYPYPFIDVVQLGYPKAILNAIVILFIFWLLSLLFIFIGNKTVKLKVHIRH</sequence>
<gene>
    <name evidence="2" type="ORF">EYS08_07645</name>
</gene>
<name>A0A4Q9HEJ4_9SPHI</name>
<protein>
    <recommendedName>
        <fullName evidence="4">FAR-17a/AIG1-like protein</fullName>
    </recommendedName>
</protein>
<accession>A0A4Q9HEJ4</accession>
<feature type="transmembrane region" description="Helical" evidence="1">
    <location>
        <begin position="75"/>
        <end position="95"/>
    </location>
</feature>
<keyword evidence="1" id="KW-1133">Transmembrane helix</keyword>
<feature type="transmembrane region" description="Helical" evidence="1">
    <location>
        <begin position="144"/>
        <end position="162"/>
    </location>
</feature>
<dbReference type="RefSeq" id="WP_131029464.1">
    <property type="nucleotide sequence ID" value="NZ_SIXF01000005.1"/>
</dbReference>
<dbReference type="AlphaFoldDB" id="A0A4Q9HEJ4"/>
<dbReference type="InterPro" id="IPR049713">
    <property type="entry name" value="Pr6Pr-like"/>
</dbReference>
<evidence type="ECO:0000313" key="3">
    <source>
        <dbReference type="Proteomes" id="UP000291819"/>
    </source>
</evidence>
<dbReference type="OrthoDB" id="9809977at2"/>
<keyword evidence="1" id="KW-0812">Transmembrane</keyword>
<proteinExistence type="predicted"/>
<keyword evidence="1" id="KW-0472">Membrane</keyword>
<dbReference type="Proteomes" id="UP000291819">
    <property type="component" value="Unassembled WGS sequence"/>
</dbReference>
<evidence type="ECO:0008006" key="4">
    <source>
        <dbReference type="Google" id="ProtNLM"/>
    </source>
</evidence>
<comment type="caution">
    <text evidence="2">The sequence shown here is derived from an EMBL/GenBank/DDBJ whole genome shotgun (WGS) entry which is preliminary data.</text>
</comment>
<keyword evidence="3" id="KW-1185">Reference proteome</keyword>
<dbReference type="EMBL" id="SIXF01000005">
    <property type="protein sequence ID" value="TBO43214.1"/>
    <property type="molecule type" value="Genomic_DNA"/>
</dbReference>
<evidence type="ECO:0000256" key="1">
    <source>
        <dbReference type="SAM" id="Phobius"/>
    </source>
</evidence>
<reference evidence="2 3" key="1">
    <citation type="submission" date="2019-02" db="EMBL/GenBank/DDBJ databases">
        <title>Pedobacter kyonggii whole genome sequence analysis.</title>
        <authorList>
            <person name="Dahal R.H."/>
        </authorList>
    </citation>
    <scope>NUCLEOTIDE SEQUENCE [LARGE SCALE GENOMIC DNA]</scope>
    <source>
        <strain evidence="2 3">K-4-11-1</strain>
    </source>
</reference>